<organism evidence="4 5">
    <name type="scientific">[Eubacterium] siraeum</name>
    <dbReference type="NCBI Taxonomy" id="39492"/>
    <lineage>
        <taxon>Bacteria</taxon>
        <taxon>Bacillati</taxon>
        <taxon>Bacillota</taxon>
        <taxon>Clostridia</taxon>
        <taxon>Eubacteriales</taxon>
        <taxon>Oscillospiraceae</taxon>
        <taxon>Oscillospiraceae incertae sedis</taxon>
    </lineage>
</organism>
<dbReference type="InterPro" id="IPR000668">
    <property type="entry name" value="Peptidase_C1A_C"/>
</dbReference>
<dbReference type="Gene3D" id="2.60.120.820">
    <property type="entry name" value="PHR domain"/>
    <property type="match status" value="1"/>
</dbReference>
<dbReference type="InterPro" id="IPR050964">
    <property type="entry name" value="Striated_Muscle_Regulatory"/>
</dbReference>
<dbReference type="SUPFAM" id="SSF54001">
    <property type="entry name" value="Cysteine proteinases"/>
    <property type="match status" value="1"/>
</dbReference>
<reference evidence="4 5" key="1">
    <citation type="submission" date="2015-09" db="EMBL/GenBank/DDBJ databases">
        <authorList>
            <consortium name="Pathogen Informatics"/>
        </authorList>
    </citation>
    <scope>NUCLEOTIDE SEQUENCE [LARGE SCALE GENOMIC DNA]</scope>
    <source>
        <strain evidence="4 5">2789STDY5834928</strain>
    </source>
</reference>
<dbReference type="InterPro" id="IPR013783">
    <property type="entry name" value="Ig-like_fold"/>
</dbReference>
<accession>A0A174ZIW3</accession>
<keyword evidence="1" id="KW-0677">Repeat</keyword>
<proteinExistence type="predicted"/>
<dbReference type="Pfam" id="PF18560">
    <property type="entry name" value="Lectin_like"/>
    <property type="match status" value="1"/>
</dbReference>
<dbReference type="OrthoDB" id="3648721at2"/>
<dbReference type="PANTHER" id="PTHR13817">
    <property type="entry name" value="TITIN"/>
    <property type="match status" value="1"/>
</dbReference>
<dbReference type="Proteomes" id="UP000095662">
    <property type="component" value="Unassembled WGS sequence"/>
</dbReference>
<dbReference type="InterPro" id="IPR040528">
    <property type="entry name" value="Lectin-like"/>
</dbReference>
<dbReference type="Pfam" id="PF00041">
    <property type="entry name" value="fn3"/>
    <property type="match status" value="3"/>
</dbReference>
<dbReference type="SMART" id="SM00060">
    <property type="entry name" value="FN3"/>
    <property type="match status" value="4"/>
</dbReference>
<dbReference type="InterPro" id="IPR038648">
    <property type="entry name" value="PHR_sf"/>
</dbReference>
<keyword evidence="4" id="KW-0326">Glycosidase</keyword>
<dbReference type="PROSITE" id="PS50853">
    <property type="entry name" value="FN3"/>
    <property type="match status" value="4"/>
</dbReference>
<keyword evidence="2" id="KW-0732">Signal</keyword>
<dbReference type="Gene3D" id="2.60.40.10">
    <property type="entry name" value="Immunoglobulins"/>
    <property type="match status" value="4"/>
</dbReference>
<dbReference type="AlphaFoldDB" id="A0A174ZIW3"/>
<evidence type="ECO:0000256" key="1">
    <source>
        <dbReference type="ARBA" id="ARBA00022737"/>
    </source>
</evidence>
<dbReference type="InterPro" id="IPR003961">
    <property type="entry name" value="FN3_dom"/>
</dbReference>
<dbReference type="PROSITE" id="PS00639">
    <property type="entry name" value="THIOL_PROTEASE_HIS"/>
    <property type="match status" value="1"/>
</dbReference>
<protein>
    <submittedName>
        <fullName evidence="4">Exoglucanase B</fullName>
        <ecNumber evidence="4">3.2.1.91</ecNumber>
    </submittedName>
</protein>
<dbReference type="SUPFAM" id="SSF49265">
    <property type="entry name" value="Fibronectin type III"/>
    <property type="match status" value="2"/>
</dbReference>
<feature type="domain" description="Fibronectin type-III" evidence="3">
    <location>
        <begin position="715"/>
        <end position="806"/>
    </location>
</feature>
<evidence type="ECO:0000313" key="5">
    <source>
        <dbReference type="Proteomes" id="UP000095662"/>
    </source>
</evidence>
<feature type="domain" description="Fibronectin type-III" evidence="3">
    <location>
        <begin position="899"/>
        <end position="990"/>
    </location>
</feature>
<dbReference type="CDD" id="cd00063">
    <property type="entry name" value="FN3"/>
    <property type="match status" value="4"/>
</dbReference>
<dbReference type="GO" id="GO:0008234">
    <property type="term" value="F:cysteine-type peptidase activity"/>
    <property type="evidence" value="ECO:0007669"/>
    <property type="project" value="InterPro"/>
</dbReference>
<keyword evidence="4" id="KW-0378">Hydrolase</keyword>
<dbReference type="EMBL" id="CZBY01000011">
    <property type="protein sequence ID" value="CUQ87363.1"/>
    <property type="molecule type" value="Genomic_DNA"/>
</dbReference>
<dbReference type="PROSITE" id="PS00139">
    <property type="entry name" value="THIOL_PROTEASE_CYS"/>
    <property type="match status" value="1"/>
</dbReference>
<feature type="signal peptide" evidence="2">
    <location>
        <begin position="1"/>
        <end position="28"/>
    </location>
</feature>
<name>A0A174ZIW3_9FIRM</name>
<dbReference type="Pfam" id="PF00112">
    <property type="entry name" value="Peptidase_C1"/>
    <property type="match status" value="2"/>
</dbReference>
<dbReference type="PANTHER" id="PTHR13817:SF73">
    <property type="entry name" value="FIBRONECTIN TYPE-III DOMAIN-CONTAINING PROTEIN"/>
    <property type="match status" value="1"/>
</dbReference>
<dbReference type="Gene3D" id="3.90.70.10">
    <property type="entry name" value="Cysteine proteinases"/>
    <property type="match status" value="1"/>
</dbReference>
<evidence type="ECO:0000256" key="2">
    <source>
        <dbReference type="SAM" id="SignalP"/>
    </source>
</evidence>
<sequence>MNKKLMRICASGTALAVTASVLSLSVYAAPAKYSAVEQGYITSVKNQGNWGICWAFSSTAISEASLIKEFPNKFNSGNTDLSENLLAYMVSHPSLYGKLNPSGDYATYTASSATDYLTLGGNVWAAGLGLMNGIGPYNENSDYPYSEDNTPSIVNKNFTESEYYEVRNSSVAKITGVFQAHINNNSDNDEFKQLIMDYGAASLSYNENYTDNKFGEDGSSYYYNPNENTSNHAVTVVGWDDSIPASAFKTTPAGDGAWLIKNSWGEYSRDNGYFWLSYYDKSISGVGIAYDFTVDGADDYFDTRYSYDGGNSLASFGYSRPDIYGANVFTADKDSYVTGAATYTSAGNNIELSVYTSLKDASDPTSGTKSAVATMSNVKYEGYYSLKFDAPVKVKKGETFAIVAKITKDSGTVRIYSEYGYSMNGLTYSLKANKGESFYTYNPSYGWFDCTDSGKNNLMIKAYAVNAECTEHTYGDWITDTAATCTKDGAKHRVCKKCGAVENGVIEKLGHNYSAEWTVDKPADCKNSGEKSRHCTRCDARTDNISIPPTGKHTYGDWQTLRAATCTEEGERIRYCLGGCGTSEKEVIDALGHDYSTEWTIDVSATCKNGGLKSHHCTRCDERADLTAVPKTNDHKFGEWIINKEANCTESGYKVRQCLNGCGTSEGCVTAPLGHKYVDTVVKPSYTAQGYTLHKCSVCGYSYKDNEMAKLTLAKVTGFKVKSKTNVSANLQWDKNTSASGYELQKYDGSKWVTIKTFTSNTNTSFNVTGLKASTTYKFRLRAYKALTNANSYSEFTGLNVNTRPYTTTGMKCSSKTNVSANLQWNKNRSADGYVLDKYDGSKWVTIKTFTSNTNTSFNVTGLKASKTFKFRLRAYKNFGSVKEYSAFTYLNVNTRPYTTTGMKCSSKTNVSAKLQWNKNISANGYVLDKYDGKKWVTIKTFTSNTNTSFNVTGLKASTTYKFRLRAYKNFGSVKEYSAFTYLNVNTRPYTTTGFKMKSATKNAITLQWNKNISASGYCIEKWNGSKWVQIKRYTSNANVTYTATGLKANTAYKFRIRAYKTIGNVNEYSAYSAVVTARTKK</sequence>
<dbReference type="InterPro" id="IPR038765">
    <property type="entry name" value="Papain-like_cys_pep_sf"/>
</dbReference>
<dbReference type="InterPro" id="IPR025660">
    <property type="entry name" value="Pept_his_AS"/>
</dbReference>
<dbReference type="EC" id="3.2.1.91" evidence="4"/>
<gene>
    <name evidence="4" type="primary">cbhB_2</name>
    <name evidence="4" type="ORF">ERS852540_01482</name>
</gene>
<dbReference type="SMART" id="SM00645">
    <property type="entry name" value="Pept_C1"/>
    <property type="match status" value="1"/>
</dbReference>
<dbReference type="GO" id="GO:0006508">
    <property type="term" value="P:proteolysis"/>
    <property type="evidence" value="ECO:0007669"/>
    <property type="project" value="InterPro"/>
</dbReference>
<feature type="domain" description="Fibronectin type-III" evidence="3">
    <location>
        <begin position="807"/>
        <end position="898"/>
    </location>
</feature>
<dbReference type="InterPro" id="IPR036116">
    <property type="entry name" value="FN3_sf"/>
</dbReference>
<feature type="chain" id="PRO_5008038789" evidence="2">
    <location>
        <begin position="29"/>
        <end position="1082"/>
    </location>
</feature>
<dbReference type="GO" id="GO:0016162">
    <property type="term" value="F:cellulose 1,4-beta-cellobiosidase activity"/>
    <property type="evidence" value="ECO:0007669"/>
    <property type="project" value="UniProtKB-EC"/>
</dbReference>
<feature type="domain" description="Fibronectin type-III" evidence="3">
    <location>
        <begin position="991"/>
        <end position="1082"/>
    </location>
</feature>
<dbReference type="InterPro" id="IPR000169">
    <property type="entry name" value="Pept_cys_AS"/>
</dbReference>
<evidence type="ECO:0000313" key="4">
    <source>
        <dbReference type="EMBL" id="CUQ87363.1"/>
    </source>
</evidence>
<dbReference type="CDD" id="cd02619">
    <property type="entry name" value="Peptidase_C1"/>
    <property type="match status" value="1"/>
</dbReference>
<evidence type="ECO:0000259" key="3">
    <source>
        <dbReference type="PROSITE" id="PS50853"/>
    </source>
</evidence>